<feature type="transmembrane region" description="Helical" evidence="2">
    <location>
        <begin position="407"/>
        <end position="425"/>
    </location>
</feature>
<feature type="transmembrane region" description="Helical" evidence="2">
    <location>
        <begin position="275"/>
        <end position="291"/>
    </location>
</feature>
<proteinExistence type="predicted"/>
<dbReference type="Proteomes" id="UP000324222">
    <property type="component" value="Unassembled WGS sequence"/>
</dbReference>
<accession>A0A5B7H364</accession>
<feature type="transmembrane region" description="Helical" evidence="2">
    <location>
        <begin position="235"/>
        <end position="255"/>
    </location>
</feature>
<evidence type="ECO:0000256" key="3">
    <source>
        <dbReference type="SAM" id="SignalP"/>
    </source>
</evidence>
<protein>
    <submittedName>
        <fullName evidence="4">Uncharacterized protein</fullName>
    </submittedName>
</protein>
<feature type="signal peptide" evidence="3">
    <location>
        <begin position="1"/>
        <end position="24"/>
    </location>
</feature>
<evidence type="ECO:0000313" key="5">
    <source>
        <dbReference type="Proteomes" id="UP000324222"/>
    </source>
</evidence>
<evidence type="ECO:0000313" key="4">
    <source>
        <dbReference type="EMBL" id="MPC63548.1"/>
    </source>
</evidence>
<feature type="transmembrane region" description="Helical" evidence="2">
    <location>
        <begin position="303"/>
        <end position="324"/>
    </location>
</feature>
<feature type="transmembrane region" description="Helical" evidence="2">
    <location>
        <begin position="171"/>
        <end position="192"/>
    </location>
</feature>
<keyword evidence="5" id="KW-1185">Reference proteome</keyword>
<feature type="region of interest" description="Disordered" evidence="1">
    <location>
        <begin position="532"/>
        <end position="552"/>
    </location>
</feature>
<name>A0A5B7H364_PORTR</name>
<feature type="chain" id="PRO_5022995386" evidence="3">
    <location>
        <begin position="25"/>
        <end position="552"/>
    </location>
</feature>
<keyword evidence="2" id="KW-1133">Transmembrane helix</keyword>
<sequence length="552" mass="60971">MPVSELGVGCLLAALLVLTSVTLPDYAAISATVRAHVSFTSLVDFFVGNAAQFPGLLGVLAVFMKSKGLHIPVTVGVLGGVVAVGGDFLFALGVRVKSVWLLVWGRMAAEAGHLMAWYMAFPILTLAIYSSQQTSVIFTVVACERCFVPTLAYCWHYWLYAKLRNNLADTLLLNAALRIFFPVLYVLCCWYVHALHVHREQAHDGVRPETTTAKKLRSICLRSVFQSQLVCPPSYWLMMTTMVVVAAMDGCFSELEVFSRVYNDSPAQVATEVAFGRGVAGVVCFVFAFLYMRRVHLERRNRFNAQVLTFAMVLRLLGFVGVWLRMIQSSHGTIVHEQFWVEASLILGQILFDMWANQHLICLAGSGVAAAAGIALKSSLSSAVTLAMALAQIVVFNSLGVKWLTGVYALVFLIVVLFTMVVWLLTPSTYPGTLTAVPGIASHETSDLPSAFQLTPRPSLTPGLRRARHRHHLRLRRCVLLALDRLCAADQSRGDEDLDTLLQDCLTKSLSKPQSTWKAYSAPTGSTAVCRKSHHHHHYHHQHQHHKAQSKN</sequence>
<keyword evidence="3" id="KW-0732">Signal</keyword>
<dbReference type="AlphaFoldDB" id="A0A5B7H364"/>
<feature type="transmembrane region" description="Helical" evidence="2">
    <location>
        <begin position="383"/>
        <end position="401"/>
    </location>
</feature>
<feature type="transmembrane region" description="Helical" evidence="2">
    <location>
        <begin position="45"/>
        <end position="64"/>
    </location>
</feature>
<comment type="caution">
    <text evidence="4">The sequence shown here is derived from an EMBL/GenBank/DDBJ whole genome shotgun (WGS) entry which is preliminary data.</text>
</comment>
<evidence type="ECO:0000256" key="1">
    <source>
        <dbReference type="SAM" id="MobiDB-lite"/>
    </source>
</evidence>
<keyword evidence="2" id="KW-0812">Transmembrane</keyword>
<evidence type="ECO:0000256" key="2">
    <source>
        <dbReference type="SAM" id="Phobius"/>
    </source>
</evidence>
<feature type="transmembrane region" description="Helical" evidence="2">
    <location>
        <begin position="111"/>
        <end position="129"/>
    </location>
</feature>
<dbReference type="EMBL" id="VSRR010020955">
    <property type="protein sequence ID" value="MPC63548.1"/>
    <property type="molecule type" value="Genomic_DNA"/>
</dbReference>
<reference evidence="4 5" key="1">
    <citation type="submission" date="2019-05" db="EMBL/GenBank/DDBJ databases">
        <title>Another draft genome of Portunus trituberculatus and its Hox gene families provides insights of decapod evolution.</title>
        <authorList>
            <person name="Jeong J.-H."/>
            <person name="Song I."/>
            <person name="Kim S."/>
            <person name="Choi T."/>
            <person name="Kim D."/>
            <person name="Ryu S."/>
            <person name="Kim W."/>
        </authorList>
    </citation>
    <scope>NUCLEOTIDE SEQUENCE [LARGE SCALE GENOMIC DNA]</scope>
    <source>
        <tissue evidence="4">Muscle</tissue>
    </source>
</reference>
<gene>
    <name evidence="4" type="ORF">E2C01_057647</name>
</gene>
<feature type="transmembrane region" description="Helical" evidence="2">
    <location>
        <begin position="136"/>
        <end position="159"/>
    </location>
</feature>
<feature type="transmembrane region" description="Helical" evidence="2">
    <location>
        <begin position="71"/>
        <end position="91"/>
    </location>
</feature>
<organism evidence="4 5">
    <name type="scientific">Portunus trituberculatus</name>
    <name type="common">Swimming crab</name>
    <name type="synonym">Neptunus trituberculatus</name>
    <dbReference type="NCBI Taxonomy" id="210409"/>
    <lineage>
        <taxon>Eukaryota</taxon>
        <taxon>Metazoa</taxon>
        <taxon>Ecdysozoa</taxon>
        <taxon>Arthropoda</taxon>
        <taxon>Crustacea</taxon>
        <taxon>Multicrustacea</taxon>
        <taxon>Malacostraca</taxon>
        <taxon>Eumalacostraca</taxon>
        <taxon>Eucarida</taxon>
        <taxon>Decapoda</taxon>
        <taxon>Pleocyemata</taxon>
        <taxon>Brachyura</taxon>
        <taxon>Eubrachyura</taxon>
        <taxon>Portunoidea</taxon>
        <taxon>Portunidae</taxon>
        <taxon>Portuninae</taxon>
        <taxon>Portunus</taxon>
    </lineage>
</organism>
<keyword evidence="2" id="KW-0472">Membrane</keyword>